<evidence type="ECO:0000256" key="5">
    <source>
        <dbReference type="ARBA" id="ARBA00023136"/>
    </source>
</evidence>
<feature type="transmembrane region" description="Helical" evidence="6">
    <location>
        <begin position="27"/>
        <end position="46"/>
    </location>
</feature>
<keyword evidence="2" id="KW-1003">Cell membrane</keyword>
<evidence type="ECO:0000313" key="9">
    <source>
        <dbReference type="Proteomes" id="UP000199031"/>
    </source>
</evidence>
<evidence type="ECO:0000313" key="8">
    <source>
        <dbReference type="EMBL" id="SFQ26386.1"/>
    </source>
</evidence>
<protein>
    <submittedName>
        <fullName evidence="8">Chain length determinant protein</fullName>
    </submittedName>
</protein>
<reference evidence="8 9" key="1">
    <citation type="submission" date="2016-10" db="EMBL/GenBank/DDBJ databases">
        <authorList>
            <person name="de Groot N.N."/>
        </authorList>
    </citation>
    <scope>NUCLEOTIDE SEQUENCE [LARGE SCALE GENOMIC DNA]</scope>
    <source>
        <strain evidence="8 9">DSM 28286</strain>
    </source>
</reference>
<organism evidence="8 9">
    <name type="scientific">Parafilimonas terrae</name>
    <dbReference type="NCBI Taxonomy" id="1465490"/>
    <lineage>
        <taxon>Bacteria</taxon>
        <taxon>Pseudomonadati</taxon>
        <taxon>Bacteroidota</taxon>
        <taxon>Chitinophagia</taxon>
        <taxon>Chitinophagales</taxon>
        <taxon>Chitinophagaceae</taxon>
        <taxon>Parafilimonas</taxon>
    </lineage>
</organism>
<evidence type="ECO:0000256" key="4">
    <source>
        <dbReference type="ARBA" id="ARBA00022989"/>
    </source>
</evidence>
<dbReference type="InterPro" id="IPR050445">
    <property type="entry name" value="Bact_polysacc_biosynth/exp"/>
</dbReference>
<evidence type="ECO:0000256" key="1">
    <source>
        <dbReference type="ARBA" id="ARBA00004651"/>
    </source>
</evidence>
<feature type="domain" description="Polysaccharide chain length determinant N-terminal" evidence="7">
    <location>
        <begin position="20"/>
        <end position="107"/>
    </location>
</feature>
<gene>
    <name evidence="8" type="ORF">SAMN05444277_107174</name>
</gene>
<dbReference type="PANTHER" id="PTHR32309:SF31">
    <property type="entry name" value="CAPSULAR EXOPOLYSACCHARIDE FAMILY"/>
    <property type="match status" value="1"/>
</dbReference>
<dbReference type="EMBL" id="FOXQ01000007">
    <property type="protein sequence ID" value="SFQ26386.1"/>
    <property type="molecule type" value="Genomic_DNA"/>
</dbReference>
<name>A0A1I5X3I2_9BACT</name>
<feature type="transmembrane region" description="Helical" evidence="6">
    <location>
        <begin position="318"/>
        <end position="338"/>
    </location>
</feature>
<dbReference type="Pfam" id="PF02706">
    <property type="entry name" value="Wzz"/>
    <property type="match status" value="1"/>
</dbReference>
<dbReference type="RefSeq" id="WP_090659151.1">
    <property type="nucleotide sequence ID" value="NZ_FOXQ01000007.1"/>
</dbReference>
<keyword evidence="5 6" id="KW-0472">Membrane</keyword>
<dbReference type="AlphaFoldDB" id="A0A1I5X3I2"/>
<keyword evidence="4 6" id="KW-1133">Transmembrane helix</keyword>
<evidence type="ECO:0000259" key="7">
    <source>
        <dbReference type="Pfam" id="PF02706"/>
    </source>
</evidence>
<accession>A0A1I5X3I2</accession>
<dbReference type="GO" id="GO:0005886">
    <property type="term" value="C:plasma membrane"/>
    <property type="evidence" value="ECO:0007669"/>
    <property type="project" value="UniProtKB-SubCell"/>
</dbReference>
<dbReference type="InterPro" id="IPR003856">
    <property type="entry name" value="LPS_length_determ_N"/>
</dbReference>
<proteinExistence type="predicted"/>
<keyword evidence="9" id="KW-1185">Reference proteome</keyword>
<comment type="subcellular location">
    <subcellularLocation>
        <location evidence="1">Cell membrane</location>
        <topology evidence="1">Multi-pass membrane protein</topology>
    </subcellularLocation>
</comment>
<evidence type="ECO:0000256" key="6">
    <source>
        <dbReference type="SAM" id="Phobius"/>
    </source>
</evidence>
<evidence type="ECO:0000256" key="2">
    <source>
        <dbReference type="ARBA" id="ARBA00022475"/>
    </source>
</evidence>
<dbReference type="OrthoDB" id="745212at2"/>
<keyword evidence="3 6" id="KW-0812">Transmembrane</keyword>
<evidence type="ECO:0000256" key="3">
    <source>
        <dbReference type="ARBA" id="ARBA00022692"/>
    </source>
</evidence>
<dbReference type="PANTHER" id="PTHR32309">
    <property type="entry name" value="TYROSINE-PROTEIN KINASE"/>
    <property type="match status" value="1"/>
</dbReference>
<dbReference type="Proteomes" id="UP000199031">
    <property type="component" value="Unassembled WGS sequence"/>
</dbReference>
<sequence>MLDKESVSFRDIINQIITTVKYLFSKWLLIGIIAIAGAAIGITYAITSTPTYSATLNFVLSSPTASSNGLMGLASQFGLNLGTDNNNVFSGDNIIALMQSRRMVQKALFLKPENASKPLLDIYIKNKNLDEVWQQNERTKGAYPYPDDPAKMTGIQDSLFKIIYNDIQENMLDVSKPDNSQSIYQITTTSPNDTLSYYLTKYLVDATSSFYIDTKTSVAKQNLDMLMKEADSLKIILGGTITSAASQTDLTFNLNPAYQVQRSPAQQSQVSASALGQAYGQVLQNLELAKIALQKETPLYQIIDEPTLPLSTDKPSKLISIIVGGFLGGFLACCYLIAAKAYKIFKSA</sequence>
<dbReference type="STRING" id="1465490.SAMN05444277_107174"/>